<evidence type="ECO:0000313" key="3">
    <source>
        <dbReference type="Proteomes" id="UP000766336"/>
    </source>
</evidence>
<protein>
    <recommendedName>
        <fullName evidence="4">TMhelix containing protein</fullName>
    </recommendedName>
</protein>
<keyword evidence="1" id="KW-1133">Transmembrane helix</keyword>
<evidence type="ECO:0008006" key="4">
    <source>
        <dbReference type="Google" id="ProtNLM"/>
    </source>
</evidence>
<organism evidence="2 3">
    <name type="scientific">Roseococcus pinisoli</name>
    <dbReference type="NCBI Taxonomy" id="2835040"/>
    <lineage>
        <taxon>Bacteria</taxon>
        <taxon>Pseudomonadati</taxon>
        <taxon>Pseudomonadota</taxon>
        <taxon>Alphaproteobacteria</taxon>
        <taxon>Acetobacterales</taxon>
        <taxon>Roseomonadaceae</taxon>
        <taxon>Roseococcus</taxon>
    </lineage>
</organism>
<keyword evidence="3" id="KW-1185">Reference proteome</keyword>
<keyword evidence="1" id="KW-0812">Transmembrane</keyword>
<dbReference type="RefSeq" id="WP_213672378.1">
    <property type="nucleotide sequence ID" value="NZ_JAHCDA010000006.1"/>
</dbReference>
<reference evidence="2 3" key="1">
    <citation type="submission" date="2021-05" db="EMBL/GenBank/DDBJ databases">
        <title>Roseococcus sp. XZZS9, whole genome shotgun sequencing project.</title>
        <authorList>
            <person name="Zhao G."/>
            <person name="Shen L."/>
        </authorList>
    </citation>
    <scope>NUCLEOTIDE SEQUENCE [LARGE SCALE GENOMIC DNA]</scope>
    <source>
        <strain evidence="2 3">XZZS9</strain>
    </source>
</reference>
<comment type="caution">
    <text evidence="2">The sequence shown here is derived from an EMBL/GenBank/DDBJ whole genome shotgun (WGS) entry which is preliminary data.</text>
</comment>
<sequence>MELFDFGSLSGAAQALLALAWAGFLGVVVYVTYPIDYETEDEAFLAAWCLL</sequence>
<gene>
    <name evidence="2" type="ORF">KHU32_22205</name>
</gene>
<feature type="transmembrane region" description="Helical" evidence="1">
    <location>
        <begin position="12"/>
        <end position="33"/>
    </location>
</feature>
<dbReference type="Proteomes" id="UP000766336">
    <property type="component" value="Unassembled WGS sequence"/>
</dbReference>
<accession>A0ABS5QJ05</accession>
<dbReference type="EMBL" id="JAHCDA010000006">
    <property type="protein sequence ID" value="MBS7813670.1"/>
    <property type="molecule type" value="Genomic_DNA"/>
</dbReference>
<evidence type="ECO:0000313" key="2">
    <source>
        <dbReference type="EMBL" id="MBS7813670.1"/>
    </source>
</evidence>
<evidence type="ECO:0000256" key="1">
    <source>
        <dbReference type="SAM" id="Phobius"/>
    </source>
</evidence>
<proteinExistence type="predicted"/>
<keyword evidence="1" id="KW-0472">Membrane</keyword>
<name>A0ABS5QJ05_9PROT</name>